<dbReference type="InterPro" id="IPR015590">
    <property type="entry name" value="Aldehyde_DH_dom"/>
</dbReference>
<dbReference type="AlphaFoldDB" id="A0A834YA37"/>
<feature type="domain" description="Aldehyde dehydrogenase" evidence="2">
    <location>
        <begin position="52"/>
        <end position="199"/>
    </location>
</feature>
<dbReference type="GO" id="GO:0006210">
    <property type="term" value="P:thymine catabolic process"/>
    <property type="evidence" value="ECO:0007669"/>
    <property type="project" value="TreeGrafter"/>
</dbReference>
<name>A0A834YA37_TETSI</name>
<dbReference type="Pfam" id="PF00171">
    <property type="entry name" value="Aldedh"/>
    <property type="match status" value="1"/>
</dbReference>
<evidence type="ECO:0000259" key="2">
    <source>
        <dbReference type="Pfam" id="PF00171"/>
    </source>
</evidence>
<dbReference type="EMBL" id="JABCRI010000786">
    <property type="protein sequence ID" value="KAF8369424.1"/>
    <property type="molecule type" value="Genomic_DNA"/>
</dbReference>
<evidence type="ECO:0000313" key="4">
    <source>
        <dbReference type="EMBL" id="KAF8369424.1"/>
    </source>
</evidence>
<evidence type="ECO:0000256" key="1">
    <source>
        <dbReference type="SAM" id="Phobius"/>
    </source>
</evidence>
<dbReference type="PANTHER" id="PTHR43866:SF1">
    <property type="entry name" value="METHYLMALONATE-SEMIALDEHYDE DEHYDROGENASE (COA ACYLATING)"/>
    <property type="match status" value="1"/>
</dbReference>
<keyword evidence="1" id="KW-1133">Transmembrane helix</keyword>
<dbReference type="InterPro" id="IPR010061">
    <property type="entry name" value="MeMal-semiAld_DH"/>
</dbReference>
<evidence type="ECO:0000313" key="5">
    <source>
        <dbReference type="Proteomes" id="UP000655225"/>
    </source>
</evidence>
<dbReference type="GO" id="GO:0005739">
    <property type="term" value="C:mitochondrion"/>
    <property type="evidence" value="ECO:0007669"/>
    <property type="project" value="TreeGrafter"/>
</dbReference>
<keyword evidence="5" id="KW-1185">Reference proteome</keyword>
<gene>
    <name evidence="4" type="ORF">HHK36_032569</name>
</gene>
<dbReference type="Proteomes" id="UP000655225">
    <property type="component" value="Unassembled WGS sequence"/>
</dbReference>
<keyword evidence="1" id="KW-0812">Transmembrane</keyword>
<dbReference type="SUPFAM" id="SSF53720">
    <property type="entry name" value="ALDH-like"/>
    <property type="match status" value="2"/>
</dbReference>
<reference evidence="4 5" key="1">
    <citation type="submission" date="2020-04" db="EMBL/GenBank/DDBJ databases">
        <title>Plant Genome Project.</title>
        <authorList>
            <person name="Zhang R.-G."/>
        </authorList>
    </citation>
    <scope>NUCLEOTIDE SEQUENCE [LARGE SCALE GENOMIC DNA]</scope>
    <source>
        <strain evidence="4">YNK0</strain>
        <tissue evidence="4">Leaf</tissue>
    </source>
</reference>
<feature type="transmembrane region" description="Helical" evidence="1">
    <location>
        <begin position="195"/>
        <end position="223"/>
    </location>
</feature>
<dbReference type="Gene3D" id="3.40.605.10">
    <property type="entry name" value="Aldehyde Dehydrogenase, Chain A, domain 1"/>
    <property type="match status" value="2"/>
</dbReference>
<dbReference type="GO" id="GO:0006574">
    <property type="term" value="P:L-valine catabolic process"/>
    <property type="evidence" value="ECO:0007669"/>
    <property type="project" value="TreeGrafter"/>
</dbReference>
<evidence type="ECO:0000259" key="3">
    <source>
        <dbReference type="Pfam" id="PF10536"/>
    </source>
</evidence>
<organism evidence="4 5">
    <name type="scientific">Tetracentron sinense</name>
    <name type="common">Spur-leaf</name>
    <dbReference type="NCBI Taxonomy" id="13715"/>
    <lineage>
        <taxon>Eukaryota</taxon>
        <taxon>Viridiplantae</taxon>
        <taxon>Streptophyta</taxon>
        <taxon>Embryophyta</taxon>
        <taxon>Tracheophyta</taxon>
        <taxon>Spermatophyta</taxon>
        <taxon>Magnoliopsida</taxon>
        <taxon>Trochodendrales</taxon>
        <taxon>Trochodendraceae</taxon>
        <taxon>Tetracentron</taxon>
    </lineage>
</organism>
<comment type="caution">
    <text evidence="4">The sequence shown here is derived from an EMBL/GenBank/DDBJ whole genome shotgun (WGS) entry which is preliminary data.</text>
</comment>
<accession>A0A834YA37</accession>
<proteinExistence type="predicted"/>
<evidence type="ECO:0008006" key="6">
    <source>
        <dbReference type="Google" id="ProtNLM"/>
    </source>
</evidence>
<sequence length="795" mass="87849">MFQLSIRRARSFKSWRPQISALGASHLSTATQSSLKHGNTSLRVPNLIGGEFVDSQASATIDVINPATQEVVSQVPLTTNEEFKAAVSAAKGAFPSWRNTPVTTRQRIMFKLQELIRRDMDKLAMNITVEQGKTLKDAHGDVFRGLEVVEHACGMGTLQMGEFVSNVSNGIDTYSIREPLGVCAGICPFNFPAMIPLWVCLLFLFLVYLFLFLFFVILIVIAVKRKESSLLPSVFTPSATAAKAPSRTYTRPPSTITAPASSLARIGQQSPAATPSLTISAIDPSHYQFVDLPPPGIFQNFFGESQLPYIKFDHRSLAGFTWLRSSLSSRLRSSHLLNSITGAIISILENRFIEIGLRPSSPIILSGEVILSGKLLQFQSLTIRPSFQISFSDADVVISSVVCCLQMFPVAVTCGNTFVLKPSEKDPGDLYPLALCSCIFRASMILAELAMEAGLPNGVLNIVHGTNILEVVEQIMTGHSFVSMLLAETFRALDRCVQKRGGFFRGCISLLQIWILEHLKFCNPLATPAFMRQDLIKSHCSFSNIPPFLDSPESWYDQLITLAPDVLVWKCSWLHVVEVLSGTSGRNHLILIGLRGSSQYFPNRVVRQFGRTQDIPVIEAITDVVDFGPSSEKLLSRLLVGWRSRVKSTFGDDQESLVTGEYVRWLTDCCIPYVPPLLPCVGEKRKEPMSTMPTEDQPNYKELEERITSLLAENAGLKAEVAKMGVEAAAYQDCIRDLRAQVNVLEAVNEEFQYFQNPIGGKKSSSQEVILKLNAELARLRHKLKDQGGASSDSD</sequence>
<protein>
    <recommendedName>
        <fullName evidence="6">Methylmalonate-semialdehyde dehydrogenase (CoA acylating)</fullName>
    </recommendedName>
</protein>
<feature type="domain" description="Aminotransferase-like plant mobile" evidence="3">
    <location>
        <begin position="480"/>
        <end position="665"/>
    </location>
</feature>
<dbReference type="InterPro" id="IPR016161">
    <property type="entry name" value="Ald_DH/histidinol_DH"/>
</dbReference>
<dbReference type="InterPro" id="IPR019557">
    <property type="entry name" value="AminoTfrase-like_pln_mobile"/>
</dbReference>
<dbReference type="PANTHER" id="PTHR43866">
    <property type="entry name" value="MALONATE-SEMIALDEHYDE DEHYDROGENASE"/>
    <property type="match status" value="1"/>
</dbReference>
<dbReference type="GO" id="GO:0004491">
    <property type="term" value="F:methylmalonate-semialdehyde dehydrogenase (acylating, NAD) activity"/>
    <property type="evidence" value="ECO:0007669"/>
    <property type="project" value="InterPro"/>
</dbReference>
<keyword evidence="1" id="KW-0472">Membrane</keyword>
<dbReference type="Pfam" id="PF10536">
    <property type="entry name" value="PMD"/>
    <property type="match status" value="1"/>
</dbReference>
<dbReference type="OrthoDB" id="310895at2759"/>
<dbReference type="InterPro" id="IPR016162">
    <property type="entry name" value="Ald_DH_N"/>
</dbReference>